<name>A0A2M7SE19_9BACT</name>
<accession>A0A2M7SE19</accession>
<dbReference type="EMBL" id="PFMR01000089">
    <property type="protein sequence ID" value="PIZ17724.1"/>
    <property type="molecule type" value="Genomic_DNA"/>
</dbReference>
<sequence length="65" mass="7829">MKYAFKEHEKNFAEWCRQGYNLPLPDAQKPKARDFLKNIDDPNFVPPLYRHQAEAVKRIIYSYEV</sequence>
<comment type="caution">
    <text evidence="1">The sequence shown here is derived from an EMBL/GenBank/DDBJ whole genome shotgun (WGS) entry which is preliminary data.</text>
</comment>
<reference evidence="2" key="1">
    <citation type="submission" date="2017-09" db="EMBL/GenBank/DDBJ databases">
        <title>Depth-based differentiation of microbial function through sediment-hosted aquifers and enrichment of novel symbionts in the deep terrestrial subsurface.</title>
        <authorList>
            <person name="Probst A.J."/>
            <person name="Ladd B."/>
            <person name="Jarett J.K."/>
            <person name="Geller-Mcgrath D.E."/>
            <person name="Sieber C.M.K."/>
            <person name="Emerson J.B."/>
            <person name="Anantharaman K."/>
            <person name="Thomas B.C."/>
            <person name="Malmstrom R."/>
            <person name="Stieglmeier M."/>
            <person name="Klingl A."/>
            <person name="Woyke T."/>
            <person name="Ryan C.M."/>
            <person name="Banfield J.F."/>
        </authorList>
    </citation>
    <scope>NUCLEOTIDE SEQUENCE [LARGE SCALE GENOMIC DNA]</scope>
</reference>
<dbReference type="Proteomes" id="UP000229307">
    <property type="component" value="Unassembled WGS sequence"/>
</dbReference>
<evidence type="ECO:0000313" key="1">
    <source>
        <dbReference type="EMBL" id="PIZ17724.1"/>
    </source>
</evidence>
<organism evidence="1 2">
    <name type="scientific">Candidatus Desantisbacteria bacterium CG_4_10_14_0_8_um_filter_48_22</name>
    <dbReference type="NCBI Taxonomy" id="1974543"/>
    <lineage>
        <taxon>Bacteria</taxon>
        <taxon>Candidatus Desantisiibacteriota</taxon>
    </lineage>
</organism>
<evidence type="ECO:0000313" key="2">
    <source>
        <dbReference type="Proteomes" id="UP000229307"/>
    </source>
</evidence>
<dbReference type="AlphaFoldDB" id="A0A2M7SE19"/>
<protein>
    <submittedName>
        <fullName evidence="1">Uncharacterized protein</fullName>
    </submittedName>
</protein>
<gene>
    <name evidence="1" type="ORF">COY52_03130</name>
</gene>
<proteinExistence type="predicted"/>